<reference evidence="2" key="3">
    <citation type="submission" date="2015-04" db="UniProtKB">
        <authorList>
            <consortium name="EnsemblPlants"/>
        </authorList>
    </citation>
    <scope>IDENTIFICATION</scope>
    <source>
        <strain evidence="2">cv. Jemalong A17</strain>
    </source>
</reference>
<dbReference type="AlphaFoldDB" id="A0A072TQB7"/>
<evidence type="ECO:0000313" key="2">
    <source>
        <dbReference type="EnsemblPlants" id="KEH19709"/>
    </source>
</evidence>
<organism evidence="1 3">
    <name type="scientific">Medicago truncatula</name>
    <name type="common">Barrel medic</name>
    <name type="synonym">Medicago tribuloides</name>
    <dbReference type="NCBI Taxonomy" id="3880"/>
    <lineage>
        <taxon>Eukaryota</taxon>
        <taxon>Viridiplantae</taxon>
        <taxon>Streptophyta</taxon>
        <taxon>Embryophyta</taxon>
        <taxon>Tracheophyta</taxon>
        <taxon>Spermatophyta</taxon>
        <taxon>Magnoliopsida</taxon>
        <taxon>eudicotyledons</taxon>
        <taxon>Gunneridae</taxon>
        <taxon>Pentapetalae</taxon>
        <taxon>rosids</taxon>
        <taxon>fabids</taxon>
        <taxon>Fabales</taxon>
        <taxon>Fabaceae</taxon>
        <taxon>Papilionoideae</taxon>
        <taxon>50 kb inversion clade</taxon>
        <taxon>NPAAA clade</taxon>
        <taxon>Hologalegina</taxon>
        <taxon>IRL clade</taxon>
        <taxon>Trifolieae</taxon>
        <taxon>Medicago</taxon>
    </lineage>
</organism>
<dbReference type="PANTHER" id="PTHR33710">
    <property type="entry name" value="BNAC02G09200D PROTEIN"/>
    <property type="match status" value="1"/>
</dbReference>
<evidence type="ECO:0000313" key="3">
    <source>
        <dbReference type="Proteomes" id="UP000002051"/>
    </source>
</evidence>
<keyword evidence="3" id="KW-1185">Reference proteome</keyword>
<dbReference type="EnsemblPlants" id="KEH19709">
    <property type="protein sequence ID" value="KEH19709"/>
    <property type="gene ID" value="MTR_8g467090"/>
</dbReference>
<accession>A0A072TQB7</accession>
<protein>
    <recommendedName>
        <fullName evidence="4">Endonuclease/exonuclease/phosphatase</fullName>
    </recommendedName>
</protein>
<dbReference type="PANTHER" id="PTHR33710:SF77">
    <property type="entry name" value="DNASE I-LIKE SUPERFAMILY PROTEIN"/>
    <property type="match status" value="1"/>
</dbReference>
<gene>
    <name evidence="1" type="ordered locus">MTR_8g467090</name>
</gene>
<evidence type="ECO:0008006" key="4">
    <source>
        <dbReference type="Google" id="ProtNLM"/>
    </source>
</evidence>
<evidence type="ECO:0000313" key="1">
    <source>
        <dbReference type="EMBL" id="KEH19709.1"/>
    </source>
</evidence>
<proteinExistence type="predicted"/>
<reference evidence="1 3" key="1">
    <citation type="journal article" date="2011" name="Nature">
        <title>The Medicago genome provides insight into the evolution of rhizobial symbioses.</title>
        <authorList>
            <person name="Young N.D."/>
            <person name="Debelle F."/>
            <person name="Oldroyd G.E."/>
            <person name="Geurts R."/>
            <person name="Cannon S.B."/>
            <person name="Udvardi M.K."/>
            <person name="Benedito V.A."/>
            <person name="Mayer K.F."/>
            <person name="Gouzy J."/>
            <person name="Schoof H."/>
            <person name="Van de Peer Y."/>
            <person name="Proost S."/>
            <person name="Cook D.R."/>
            <person name="Meyers B.C."/>
            <person name="Spannagl M."/>
            <person name="Cheung F."/>
            <person name="De Mita S."/>
            <person name="Krishnakumar V."/>
            <person name="Gundlach H."/>
            <person name="Zhou S."/>
            <person name="Mudge J."/>
            <person name="Bharti A.K."/>
            <person name="Murray J.D."/>
            <person name="Naoumkina M.A."/>
            <person name="Rosen B."/>
            <person name="Silverstein K.A."/>
            <person name="Tang H."/>
            <person name="Rombauts S."/>
            <person name="Zhao P.X."/>
            <person name="Zhou P."/>
            <person name="Barbe V."/>
            <person name="Bardou P."/>
            <person name="Bechner M."/>
            <person name="Bellec A."/>
            <person name="Berger A."/>
            <person name="Berges H."/>
            <person name="Bidwell S."/>
            <person name="Bisseling T."/>
            <person name="Choisne N."/>
            <person name="Couloux A."/>
            <person name="Denny R."/>
            <person name="Deshpande S."/>
            <person name="Dai X."/>
            <person name="Doyle J.J."/>
            <person name="Dudez A.M."/>
            <person name="Farmer A.D."/>
            <person name="Fouteau S."/>
            <person name="Franken C."/>
            <person name="Gibelin C."/>
            <person name="Gish J."/>
            <person name="Goldstein S."/>
            <person name="Gonzalez A.J."/>
            <person name="Green P.J."/>
            <person name="Hallab A."/>
            <person name="Hartog M."/>
            <person name="Hua A."/>
            <person name="Humphray S.J."/>
            <person name="Jeong D.H."/>
            <person name="Jing Y."/>
            <person name="Jocker A."/>
            <person name="Kenton S.M."/>
            <person name="Kim D.J."/>
            <person name="Klee K."/>
            <person name="Lai H."/>
            <person name="Lang C."/>
            <person name="Lin S."/>
            <person name="Macmil S.L."/>
            <person name="Magdelenat G."/>
            <person name="Matthews L."/>
            <person name="McCorrison J."/>
            <person name="Monaghan E.L."/>
            <person name="Mun J.H."/>
            <person name="Najar F.Z."/>
            <person name="Nicholson C."/>
            <person name="Noirot C."/>
            <person name="O'Bleness M."/>
            <person name="Paule C.R."/>
            <person name="Poulain J."/>
            <person name="Prion F."/>
            <person name="Qin B."/>
            <person name="Qu C."/>
            <person name="Retzel E.F."/>
            <person name="Riddle C."/>
            <person name="Sallet E."/>
            <person name="Samain S."/>
            <person name="Samson N."/>
            <person name="Sanders I."/>
            <person name="Saurat O."/>
            <person name="Scarpelli C."/>
            <person name="Schiex T."/>
            <person name="Segurens B."/>
            <person name="Severin A.J."/>
            <person name="Sherrier D.J."/>
            <person name="Shi R."/>
            <person name="Sims S."/>
            <person name="Singer S.R."/>
            <person name="Sinharoy S."/>
            <person name="Sterck L."/>
            <person name="Viollet A."/>
            <person name="Wang B.B."/>
            <person name="Wang K."/>
            <person name="Wang M."/>
            <person name="Wang X."/>
            <person name="Warfsmann J."/>
            <person name="Weissenbach J."/>
            <person name="White D.D."/>
            <person name="White J.D."/>
            <person name="Wiley G.B."/>
            <person name="Wincker P."/>
            <person name="Xing Y."/>
            <person name="Yang L."/>
            <person name="Yao Z."/>
            <person name="Ying F."/>
            <person name="Zhai J."/>
            <person name="Zhou L."/>
            <person name="Zuber A."/>
            <person name="Denarie J."/>
            <person name="Dixon R.A."/>
            <person name="May G.D."/>
            <person name="Schwartz D.C."/>
            <person name="Rogers J."/>
            <person name="Quetier F."/>
            <person name="Town C.D."/>
            <person name="Roe B.A."/>
        </authorList>
    </citation>
    <scope>NUCLEOTIDE SEQUENCE [LARGE SCALE GENOMIC DNA]</scope>
    <source>
        <strain evidence="1">A17</strain>
        <strain evidence="2 3">cv. Jemalong A17</strain>
    </source>
</reference>
<dbReference type="STRING" id="3880.A0A072TQB7"/>
<reference evidence="1 3" key="2">
    <citation type="journal article" date="2014" name="BMC Genomics">
        <title>An improved genome release (version Mt4.0) for the model legume Medicago truncatula.</title>
        <authorList>
            <person name="Tang H."/>
            <person name="Krishnakumar V."/>
            <person name="Bidwell S."/>
            <person name="Rosen B."/>
            <person name="Chan A."/>
            <person name="Zhou S."/>
            <person name="Gentzbittel L."/>
            <person name="Childs K.L."/>
            <person name="Yandell M."/>
            <person name="Gundlach H."/>
            <person name="Mayer K.F."/>
            <person name="Schwartz D.C."/>
            <person name="Town C.D."/>
        </authorList>
    </citation>
    <scope>GENOME REANNOTATION</scope>
    <source>
        <strain evidence="1">A17</strain>
        <strain evidence="2 3">cv. Jemalong A17</strain>
    </source>
</reference>
<dbReference type="Proteomes" id="UP000002051">
    <property type="component" value="Chromosome 8"/>
</dbReference>
<dbReference type="HOGENOM" id="CLU_702793_0_0_1"/>
<sequence>MAVPQNSVNEEFEVTYTFEAQSYVTTNRTEWLPSTSLHVLEEISADENIGMVDRGNEQGSTAADFEQVQHATNNNTDDVEANLSLQVPSVQPEVHNIRNIQNDLDLWASIHEYDQLMADEGFTQVLSKSQNQSLKNQVIGKALLNPCEGWYWQCRYQNCFTIHKPLLIFVAEPMIAFESVPPWYWDSIGVSKYFVNSRENLQPNLWALWGSEINATVMFISDQCIALEISCQQSTVYIAAVYASTLYLKLGSDNVALRLDRGICNEEWINFWRSSTCAALVRHQSDHHPLLMSIDFCTSQRSRTYKFFKTWTEHEDCRRIVAENWSKNTRGHGMARLQAKLKHMKQLFRHWNNTIFGDGDRKVRMAVDEVNQIQHIIDTVKFLGRSRKKKNCC</sequence>
<dbReference type="EMBL" id="CM001224">
    <property type="protein sequence ID" value="KEH19709.1"/>
    <property type="molecule type" value="Genomic_DNA"/>
</dbReference>
<name>A0A072TQB7_MEDTR</name>